<keyword evidence="1" id="KW-0812">Transmembrane</keyword>
<dbReference type="EMBL" id="NJGD01000002">
    <property type="protein sequence ID" value="PJR16287.1"/>
    <property type="molecule type" value="Genomic_DNA"/>
</dbReference>
<evidence type="ECO:0000313" key="2">
    <source>
        <dbReference type="EMBL" id="PJR16287.1"/>
    </source>
</evidence>
<keyword evidence="1" id="KW-0472">Membrane</keyword>
<evidence type="ECO:0000256" key="1">
    <source>
        <dbReference type="SAM" id="Phobius"/>
    </source>
</evidence>
<evidence type="ECO:0000313" key="3">
    <source>
        <dbReference type="Proteomes" id="UP000231987"/>
    </source>
</evidence>
<sequence>MDQPPVRPDGLQIEEHRTFQEFFWKVERVAWIVFGLTLLAAVLGVTGSRGWLQRQTVTFAGGAVDMPRFSRWEASETLNASLAGGENERRLTLSPEFFKSFQVEDMDPPPLSAEAGDEGLVYRFRSASRQPLVLTLHLRAQTPGVVSYRASIDDEPVKEVRTIVWP</sequence>
<organism evidence="2 3">
    <name type="scientific">Rhizobium meliloti</name>
    <name type="common">Ensifer meliloti</name>
    <name type="synonym">Sinorhizobium meliloti</name>
    <dbReference type="NCBI Taxonomy" id="382"/>
    <lineage>
        <taxon>Bacteria</taxon>
        <taxon>Pseudomonadati</taxon>
        <taxon>Pseudomonadota</taxon>
        <taxon>Alphaproteobacteria</taxon>
        <taxon>Hyphomicrobiales</taxon>
        <taxon>Rhizobiaceae</taxon>
        <taxon>Sinorhizobium/Ensifer group</taxon>
        <taxon>Sinorhizobium</taxon>
    </lineage>
</organism>
<comment type="caution">
    <text evidence="2">The sequence shown here is derived from an EMBL/GenBank/DDBJ whole genome shotgun (WGS) entry which is preliminary data.</text>
</comment>
<gene>
    <name evidence="2" type="ORF">CEJ86_05715</name>
</gene>
<name>A0A2J0Z703_RHIML</name>
<accession>A0A2J0Z703</accession>
<dbReference type="RefSeq" id="WP_100670254.1">
    <property type="nucleotide sequence ID" value="NZ_CP141213.1"/>
</dbReference>
<feature type="transmembrane region" description="Helical" evidence="1">
    <location>
        <begin position="29"/>
        <end position="46"/>
    </location>
</feature>
<protein>
    <submittedName>
        <fullName evidence="2">Uncharacterized protein</fullName>
    </submittedName>
</protein>
<dbReference type="Proteomes" id="UP000231987">
    <property type="component" value="Unassembled WGS sequence"/>
</dbReference>
<proteinExistence type="predicted"/>
<dbReference type="AlphaFoldDB" id="A0A2J0Z703"/>
<reference evidence="2 3" key="1">
    <citation type="submission" date="2017-06" db="EMBL/GenBank/DDBJ databases">
        <title>Ensifer strains isolated from leguminous trees and herbs display diverse denitrification phenotypes with some acting as strong N2O sinks.</title>
        <authorList>
            <person name="Woliy K."/>
            <person name="Mania D."/>
            <person name="Bakken L.R."/>
            <person name="Frostegard A."/>
        </authorList>
    </citation>
    <scope>NUCLEOTIDE SEQUENCE [LARGE SCALE GENOMIC DNA]</scope>
    <source>
        <strain evidence="2 3">AC50a</strain>
    </source>
</reference>
<keyword evidence="1" id="KW-1133">Transmembrane helix</keyword>